<evidence type="ECO:0000256" key="2">
    <source>
        <dbReference type="ARBA" id="ARBA00022448"/>
    </source>
</evidence>
<evidence type="ECO:0000259" key="12">
    <source>
        <dbReference type="SMART" id="SM00062"/>
    </source>
</evidence>
<evidence type="ECO:0000256" key="6">
    <source>
        <dbReference type="ARBA" id="ARBA00023136"/>
    </source>
</evidence>
<keyword evidence="9" id="KW-0407">Ion channel</keyword>
<gene>
    <name evidence="14" type="primary">glnH</name>
    <name evidence="14" type="ORF">MARSALSMR5_00284</name>
</gene>
<reference evidence="14 15" key="1">
    <citation type="submission" date="2017-04" db="EMBL/GenBank/DDBJ databases">
        <title>Genome Sequence of Marinobacter salarius strain SMR5 Isolated from a culture of the Diatom Skeletonema marinoi.</title>
        <authorList>
            <person name="Topel M."/>
            <person name="Pinder M.I.M."/>
            <person name="Johansson O.N."/>
            <person name="Kourtchenko O."/>
            <person name="Godhe A."/>
            <person name="Clarke A.K."/>
        </authorList>
    </citation>
    <scope>NUCLEOTIDE SEQUENCE [LARGE SCALE GENOMIC DNA]</scope>
    <source>
        <strain evidence="14 15">SMR5</strain>
    </source>
</reference>
<evidence type="ECO:0000256" key="7">
    <source>
        <dbReference type="ARBA" id="ARBA00023170"/>
    </source>
</evidence>
<organism evidence="14 15">
    <name type="scientific">Marinobacter salarius</name>
    <dbReference type="NCBI Taxonomy" id="1420917"/>
    <lineage>
        <taxon>Bacteria</taxon>
        <taxon>Pseudomonadati</taxon>
        <taxon>Pseudomonadota</taxon>
        <taxon>Gammaproteobacteria</taxon>
        <taxon>Pseudomonadales</taxon>
        <taxon>Marinobacteraceae</taxon>
        <taxon>Marinobacter</taxon>
    </lineage>
</organism>
<keyword evidence="4 10" id="KW-1133">Transmembrane helix</keyword>
<accession>A0A1W6K4Q7</accession>
<feature type="chain" id="PRO_5013297877" evidence="11">
    <location>
        <begin position="21"/>
        <end position="355"/>
    </location>
</feature>
<proteinExistence type="predicted"/>
<evidence type="ECO:0000313" key="14">
    <source>
        <dbReference type="EMBL" id="ARM82385.1"/>
    </source>
</evidence>
<dbReference type="Proteomes" id="UP000193100">
    <property type="component" value="Chromosome"/>
</dbReference>
<evidence type="ECO:0000256" key="11">
    <source>
        <dbReference type="SAM" id="SignalP"/>
    </source>
</evidence>
<dbReference type="SUPFAM" id="SSF53850">
    <property type="entry name" value="Periplasmic binding protein-like II"/>
    <property type="match status" value="1"/>
</dbReference>
<name>A0A1W6K4Q7_9GAMM</name>
<dbReference type="SMART" id="SM00079">
    <property type="entry name" value="PBPe"/>
    <property type="match status" value="1"/>
</dbReference>
<dbReference type="Gene3D" id="1.20.5.110">
    <property type="match status" value="1"/>
</dbReference>
<keyword evidence="6 10" id="KW-0472">Membrane</keyword>
<keyword evidence="8" id="KW-0325">Glycoprotein</keyword>
<keyword evidence="5" id="KW-0406">Ion transport</keyword>
<comment type="subcellular location">
    <subcellularLocation>
        <location evidence="1">Membrane</location>
        <topology evidence="1">Multi-pass membrane protein</topology>
    </subcellularLocation>
</comment>
<keyword evidence="3 10" id="KW-0812">Transmembrane</keyword>
<dbReference type="SUPFAM" id="SSF81324">
    <property type="entry name" value="Voltage-gated potassium channels"/>
    <property type="match status" value="1"/>
</dbReference>
<dbReference type="PANTHER" id="PTHR18966">
    <property type="entry name" value="IONOTROPIC GLUTAMATE RECEPTOR"/>
    <property type="match status" value="1"/>
</dbReference>
<evidence type="ECO:0000259" key="13">
    <source>
        <dbReference type="SMART" id="SM00079"/>
    </source>
</evidence>
<dbReference type="GO" id="GO:0015276">
    <property type="term" value="F:ligand-gated monoatomic ion channel activity"/>
    <property type="evidence" value="ECO:0007669"/>
    <property type="project" value="InterPro"/>
</dbReference>
<sequence>MKRWISRLALPLLLLFTSQAAGQPEPIKVGITTVPPFVMETDSGEWEGISIDLWHQVADGLDREYTFVPLSFSDLLTQVESGQVDVAVGALTMTAEREAAFDFTHPFYQTGLSIAVPPAPEQGLLASLRALISWQFMSVVIALGGLLLAVGFVLWLFERRRNPEQFGGTAVQGIGASFWWAAVTMTTVGYGDKAPVSLAGRMVALVWMFAGLIMVASFTAAITSSLTVSNLQYQIQGPDDLNRANVATIANTASEQYLQDQRIRHQLYPDLTSAMLSVANGETDAVVYDRALLQYRNLQLGDKRLTLLPGIFQQQLYGLALPSESPLRGPVSEQILEVTESSGWKDIVRRYLGRE</sequence>
<feature type="transmembrane region" description="Helical" evidence="10">
    <location>
        <begin position="202"/>
        <end position="222"/>
    </location>
</feature>
<feature type="signal peptide" evidence="11">
    <location>
        <begin position="1"/>
        <end position="20"/>
    </location>
</feature>
<dbReference type="GeneID" id="77254289"/>
<dbReference type="EMBL" id="CP020931">
    <property type="protein sequence ID" value="ARM82385.1"/>
    <property type="molecule type" value="Genomic_DNA"/>
</dbReference>
<evidence type="ECO:0000256" key="4">
    <source>
        <dbReference type="ARBA" id="ARBA00022989"/>
    </source>
</evidence>
<evidence type="ECO:0000256" key="9">
    <source>
        <dbReference type="ARBA" id="ARBA00023303"/>
    </source>
</evidence>
<evidence type="ECO:0000256" key="3">
    <source>
        <dbReference type="ARBA" id="ARBA00022692"/>
    </source>
</evidence>
<evidence type="ECO:0000313" key="15">
    <source>
        <dbReference type="Proteomes" id="UP000193100"/>
    </source>
</evidence>
<evidence type="ECO:0000256" key="8">
    <source>
        <dbReference type="ARBA" id="ARBA00023180"/>
    </source>
</evidence>
<feature type="transmembrane region" description="Helical" evidence="10">
    <location>
        <begin position="169"/>
        <end position="190"/>
    </location>
</feature>
<dbReference type="Gene3D" id="1.10.287.70">
    <property type="match status" value="1"/>
</dbReference>
<dbReference type="Gene3D" id="3.40.190.10">
    <property type="entry name" value="Periplasmic binding protein-like II"/>
    <property type="match status" value="2"/>
</dbReference>
<dbReference type="PRINTS" id="PR00169">
    <property type="entry name" value="KCHANNEL"/>
</dbReference>
<keyword evidence="7" id="KW-0675">Receptor</keyword>
<dbReference type="Pfam" id="PF00060">
    <property type="entry name" value="Lig_chan"/>
    <property type="match status" value="1"/>
</dbReference>
<dbReference type="InterPro" id="IPR001638">
    <property type="entry name" value="Solute-binding_3/MltF_N"/>
</dbReference>
<evidence type="ECO:0000256" key="1">
    <source>
        <dbReference type="ARBA" id="ARBA00004141"/>
    </source>
</evidence>
<feature type="transmembrane region" description="Helical" evidence="10">
    <location>
        <begin position="134"/>
        <end position="157"/>
    </location>
</feature>
<dbReference type="SMART" id="SM00062">
    <property type="entry name" value="PBPb"/>
    <property type="match status" value="1"/>
</dbReference>
<feature type="domain" description="Ionotropic glutamate receptor C-terminal" evidence="13">
    <location>
        <begin position="28"/>
        <end position="354"/>
    </location>
</feature>
<feature type="domain" description="Solute-binding protein family 3/N-terminal" evidence="12">
    <location>
        <begin position="26"/>
        <end position="355"/>
    </location>
</feature>
<dbReference type="AlphaFoldDB" id="A0A1W6K4Q7"/>
<keyword evidence="2" id="KW-0813">Transport</keyword>
<evidence type="ECO:0000256" key="10">
    <source>
        <dbReference type="SAM" id="Phobius"/>
    </source>
</evidence>
<dbReference type="InterPro" id="IPR015683">
    <property type="entry name" value="Ionotropic_Glu_rcpt"/>
</dbReference>
<evidence type="ECO:0000256" key="5">
    <source>
        <dbReference type="ARBA" id="ARBA00023065"/>
    </source>
</evidence>
<dbReference type="RefSeq" id="WP_085678306.1">
    <property type="nucleotide sequence ID" value="NZ_CP020931.1"/>
</dbReference>
<dbReference type="Pfam" id="PF00497">
    <property type="entry name" value="SBP_bac_3"/>
    <property type="match status" value="1"/>
</dbReference>
<dbReference type="GO" id="GO:0016020">
    <property type="term" value="C:membrane"/>
    <property type="evidence" value="ECO:0007669"/>
    <property type="project" value="UniProtKB-SubCell"/>
</dbReference>
<dbReference type="InterPro" id="IPR001320">
    <property type="entry name" value="Iontro_rcpt_C"/>
</dbReference>
<protein>
    <submittedName>
        <fullName evidence="14">Glutamine-binding periplasmic protein</fullName>
    </submittedName>
</protein>
<keyword evidence="11" id="KW-0732">Signal</keyword>